<proteinExistence type="predicted"/>
<evidence type="ECO:0000313" key="1">
    <source>
        <dbReference type="EMBL" id="MBB5685003.1"/>
    </source>
</evidence>
<organism evidence="1 2">
    <name type="scientific">Sphingobium boeckii</name>
    <dbReference type="NCBI Taxonomy" id="1082345"/>
    <lineage>
        <taxon>Bacteria</taxon>
        <taxon>Pseudomonadati</taxon>
        <taxon>Pseudomonadota</taxon>
        <taxon>Alphaproteobacteria</taxon>
        <taxon>Sphingomonadales</taxon>
        <taxon>Sphingomonadaceae</taxon>
        <taxon>Sphingobium</taxon>
    </lineage>
</organism>
<accession>A0A7W9AG73</accession>
<protein>
    <submittedName>
        <fullName evidence="1">Uncharacterized protein</fullName>
    </submittedName>
</protein>
<dbReference type="AlphaFoldDB" id="A0A7W9AG73"/>
<dbReference type="RefSeq" id="WP_184015794.1">
    <property type="nucleotide sequence ID" value="NZ_JACIJC010000001.1"/>
</dbReference>
<keyword evidence="2" id="KW-1185">Reference proteome</keyword>
<reference evidence="1 2" key="1">
    <citation type="submission" date="2020-08" db="EMBL/GenBank/DDBJ databases">
        <title>Genomic Encyclopedia of Type Strains, Phase IV (KMG-IV): sequencing the most valuable type-strain genomes for metagenomic binning, comparative biology and taxonomic classification.</title>
        <authorList>
            <person name="Goeker M."/>
        </authorList>
    </citation>
    <scope>NUCLEOTIDE SEQUENCE [LARGE SCALE GENOMIC DNA]</scope>
    <source>
        <strain evidence="1 2">DSM 25079</strain>
    </source>
</reference>
<dbReference type="EMBL" id="JACIJC010000001">
    <property type="protein sequence ID" value="MBB5685003.1"/>
    <property type="molecule type" value="Genomic_DNA"/>
</dbReference>
<sequence length="87" mass="9890">MHRIARNDLEAAIFVSIQCAPKTMKQRVERDGGLAGERAFKELAKHICDQIDNQSHMVIRTELVGYAMGKWDIDEPSPAELIKLPMR</sequence>
<dbReference type="Proteomes" id="UP000549617">
    <property type="component" value="Unassembled WGS sequence"/>
</dbReference>
<comment type="caution">
    <text evidence="1">The sequence shown here is derived from an EMBL/GenBank/DDBJ whole genome shotgun (WGS) entry which is preliminary data.</text>
</comment>
<evidence type="ECO:0000313" key="2">
    <source>
        <dbReference type="Proteomes" id="UP000549617"/>
    </source>
</evidence>
<gene>
    <name evidence="1" type="ORF">FHS49_000994</name>
</gene>
<name>A0A7W9AG73_9SPHN</name>